<keyword evidence="3" id="KW-0106">Calcium</keyword>
<dbReference type="GO" id="GO:0007154">
    <property type="term" value="P:cell communication"/>
    <property type="evidence" value="ECO:0007669"/>
    <property type="project" value="InterPro"/>
</dbReference>
<dbReference type="STRING" id="695850.A0A067CL03"/>
<dbReference type="SUPFAM" id="SSF141072">
    <property type="entry name" value="CalX-like"/>
    <property type="match status" value="4"/>
</dbReference>
<evidence type="ECO:0000256" key="3">
    <source>
        <dbReference type="ARBA" id="ARBA00022837"/>
    </source>
</evidence>
<dbReference type="GO" id="GO:0016020">
    <property type="term" value="C:membrane"/>
    <property type="evidence" value="ECO:0007669"/>
    <property type="project" value="InterPro"/>
</dbReference>
<keyword evidence="2" id="KW-0677">Repeat</keyword>
<keyword evidence="9" id="KW-1185">Reference proteome</keyword>
<dbReference type="PANTHER" id="PTHR11878">
    <property type="entry name" value="SODIUM/CALCIUM EXCHANGER"/>
    <property type="match status" value="1"/>
</dbReference>
<evidence type="ECO:0000256" key="4">
    <source>
        <dbReference type="ARBA" id="ARBA00023065"/>
    </source>
</evidence>
<accession>A0A067CL03</accession>
<keyword evidence="5" id="KW-1133">Transmembrane helix</keyword>
<dbReference type="Gene3D" id="2.60.40.2030">
    <property type="match status" value="4"/>
</dbReference>
<dbReference type="VEuPathDB" id="FungiDB:SPRG_04962"/>
<dbReference type="GO" id="GO:0030001">
    <property type="term" value="P:metal ion transport"/>
    <property type="evidence" value="ECO:0007669"/>
    <property type="project" value="TreeGrafter"/>
</dbReference>
<keyword evidence="1 6" id="KW-0732">Signal</keyword>
<evidence type="ECO:0000313" key="8">
    <source>
        <dbReference type="EMBL" id="KDO29895.1"/>
    </source>
</evidence>
<dbReference type="InterPro" id="IPR051171">
    <property type="entry name" value="CaCA"/>
</dbReference>
<dbReference type="InterPro" id="IPR038081">
    <property type="entry name" value="CalX-like_sf"/>
</dbReference>
<dbReference type="RefSeq" id="XP_012199490.1">
    <property type="nucleotide sequence ID" value="XM_012344100.1"/>
</dbReference>
<name>A0A067CL03_SAPPC</name>
<organism evidence="8 9">
    <name type="scientific">Saprolegnia parasitica (strain CBS 223.65)</name>
    <dbReference type="NCBI Taxonomy" id="695850"/>
    <lineage>
        <taxon>Eukaryota</taxon>
        <taxon>Sar</taxon>
        <taxon>Stramenopiles</taxon>
        <taxon>Oomycota</taxon>
        <taxon>Saprolegniomycetes</taxon>
        <taxon>Saprolegniales</taxon>
        <taxon>Saprolegniaceae</taxon>
        <taxon>Saprolegnia</taxon>
    </lineage>
</organism>
<dbReference type="OMA" id="EPMHWEP"/>
<keyword evidence="5" id="KW-0472">Membrane</keyword>
<keyword evidence="4" id="KW-0406">Ion transport</keyword>
<dbReference type="SMART" id="SM00237">
    <property type="entry name" value="Calx_beta"/>
    <property type="match status" value="2"/>
</dbReference>
<dbReference type="EMBL" id="KK583204">
    <property type="protein sequence ID" value="KDO29895.1"/>
    <property type="molecule type" value="Genomic_DNA"/>
</dbReference>
<dbReference type="KEGG" id="spar:SPRG_04962"/>
<sequence length="2126" mass="220017">MLRGGLARPVRRGICFFAACVLVVAEASSTFGFGGGYTSASTAYAATCVGVCGTQTVPLVVQRTGDLSASQNVLVSTAPYSIPASSAVADIDYLPITSYALAFPAGAATQTLSVTVLTAGLNATNVFFQVTIVGSTAGSTIDSSTATSYVQIMGQAGVISFSMSNYSFSEAAGTVTIPILRTGGSCGTVSIAYTLGNAMSTTAVRGTNYVMVDTNQVVTFTDGQTSASISVRIIDTQVFEYYSLFFTLQLVAPTVRGALGTFPSTYVFILDNNDAGVFVFSTDVTYCREDNGTAIVYINRTLGSSTSTVAPVQLTVTTTTAGNATQGSSRAFDYETKTQAFAVTVFNNAAYNPVVRSVQVELSVVSGGAAIGTTMNTTTIYIVDDRDAGTFSFRTSNYSVVENAALVTLDVIRSGKPDPSGVNTYTSGVVSVDVVTNAGTVVPGLTINDPLYDWGVVQARGCSHVSPCTATPGVHYTALPATTLTFQDGESVKQISITIVDNSFFEAPNLVFKVVLQNVQGGAFLGLDLMYPTSFIPSLMASLDLSPADVPNYVSAIVSIVDDGDAAVLLSKASLSVSEVGQTDVVSVVLNAAPTATVTLTLAAGSNQLVLSAGSVIFSTSNWNLPQAVTISAVADNSTVGINTIPVTFTATSSDARYSGPARLSVGASGVVYGASIYTSPWGVYLTGNPQHAFPWVATTNGVLTAPRAASVATYVLDANRAAIVLQPETTRHKHGQPTNFVCARAHGRVASVRLSLSSTPTANVVLSLATSAAGVTLTPASVTLTPVQWSSGASVNVAYTSSSAGLVVTGRVVVTSASTDPFYAGKTMAFFVSGYDAASISLNQTQGSYNENGPTVGQSDYTLRLTTEPMHWEPTFSLSQPHQVALSPIDDTSLSSFANQSATAPTLRVSSNASESSSTTSYQYVGLLRFSLASIVASTGSARVGLARLQLYRLSGGENGGLGGLQLGAVVATSSTSWRAATLVTSCALGTCTVLDTSTSPPTTRSDLLPGGVPFGNAAASRTLLAGLTDIVPQGALNTSSNQYVGGSGWLSLDVTTALNDLSAAGQTEMTIALYALRETTFVYGDMDEVTLASSKHANATLRPSLRLTSSGLVNLAAAATAAQSTPSANASAVLAPSTLAMSLLTGPAWWQANLGATYAIEAVVLSIRVLLPGVSTINVYLSSASLTTGVLPAVNTAAASFSRAFTVTTTTASQSVALSWHVYGATGALDAAGILYAPSISSLVEAQFVTVQTTSTVYLEAVNVYQVPMAAARVTLGANLPSPSVLSASNVLRVSVDDPIESDTSPCSANDVCRNEVLFTSESWSTPQTVHVAVANDDVASGPRTGAIAHLARSEDVDYSAAAYGVCAVTSASCTSPLQATMSVAIADDDEAGMLFTEGAVTVVEGARTYPGAPQPSVRGRWRPVVPPTCSAPQASNSATPCQGVFEPTAQLWSACTMANATLFGPSSAYLVFQLDAAMLSSMGPPTDVTVTLPGNTVRMPSVISLWTSAQSTLDATLWTLVERITLPFSASPAPIVLSGNALLTYIALWLETSYDVTAPPWMCADVASIAIHGDVPTSVETSDVSISRLSRMHQRGQPALLNVQLLSEPTVGVDVVVSMPSAYLTAFNPQNLSQNAGGVTYITGSTYGHASYGAYLPTTLRFNASNWNRSQVLEIAAVDDNIYHGNRTLGVTFTTVAADATSVVPQSSRTPAAVGITSSPLPHQRRVLTLAVTLIDDDVPGISVSVAPLIVVENASSPFNYSVVLDSQPTAPVTVVVALTPTGSSTRPNVAALASTGVLTFEASSWWTPQFVQITPSYVAGFEGVEASTVHYTRTIPKTNAGLLLTHVVTSSDPSYNGLPLASNAPTSVAAVAGGVPLVVEDVDTGCAGNFEYTCANNHGCATTFFGHRCNCTGVYGLRDCSAECSDASKCGFSRLSLLVRCDRAYAESAPCPGVLVPFNLLSPLYMLLNATRVVSADGSVYPALSYLPPMELGVYMAQASATTDPKSHSAAVRIVLDVVEPSGSNRVLQQKLLALFANGHLASLNVLTLDVVDVVPPSATSSIVLYAFVAFIALGGAAGGLLIVRYLRHPSVTGTKMHSLIVPQPQQAETHALIDHTEAVPS</sequence>
<feature type="domain" description="Calx-beta" evidence="7">
    <location>
        <begin position="378"/>
        <end position="517"/>
    </location>
</feature>
<feature type="transmembrane region" description="Helical" evidence="5">
    <location>
        <begin position="2067"/>
        <end position="2091"/>
    </location>
</feature>
<reference evidence="8 9" key="1">
    <citation type="journal article" date="2013" name="PLoS Genet.">
        <title>Distinctive expansion of potential virulence genes in the genome of the oomycete fish pathogen Saprolegnia parasitica.</title>
        <authorList>
            <person name="Jiang R.H."/>
            <person name="de Bruijn I."/>
            <person name="Haas B.J."/>
            <person name="Belmonte R."/>
            <person name="Lobach L."/>
            <person name="Christie J."/>
            <person name="van den Ackerveken G."/>
            <person name="Bottin A."/>
            <person name="Bulone V."/>
            <person name="Diaz-Moreno S.M."/>
            <person name="Dumas B."/>
            <person name="Fan L."/>
            <person name="Gaulin E."/>
            <person name="Govers F."/>
            <person name="Grenville-Briggs L.J."/>
            <person name="Horner N.R."/>
            <person name="Levin J.Z."/>
            <person name="Mammella M."/>
            <person name="Meijer H.J."/>
            <person name="Morris P."/>
            <person name="Nusbaum C."/>
            <person name="Oome S."/>
            <person name="Phillips A.J."/>
            <person name="van Rooyen D."/>
            <person name="Rzeszutek E."/>
            <person name="Saraiva M."/>
            <person name="Secombes C.J."/>
            <person name="Seidl M.F."/>
            <person name="Snel B."/>
            <person name="Stassen J.H."/>
            <person name="Sykes S."/>
            <person name="Tripathy S."/>
            <person name="van den Berg H."/>
            <person name="Vega-Arreguin J.C."/>
            <person name="Wawra S."/>
            <person name="Young S.K."/>
            <person name="Zeng Q."/>
            <person name="Dieguez-Uribeondo J."/>
            <person name="Russ C."/>
            <person name="Tyler B.M."/>
            <person name="van West P."/>
        </authorList>
    </citation>
    <scope>NUCLEOTIDE SEQUENCE [LARGE SCALE GENOMIC DNA]</scope>
    <source>
        <strain evidence="8 9">CBS 223.65</strain>
    </source>
</reference>
<dbReference type="Pfam" id="PF03160">
    <property type="entry name" value="Calx-beta"/>
    <property type="match status" value="4"/>
</dbReference>
<evidence type="ECO:0000259" key="7">
    <source>
        <dbReference type="SMART" id="SM00237"/>
    </source>
</evidence>
<evidence type="ECO:0000256" key="5">
    <source>
        <dbReference type="SAM" id="Phobius"/>
    </source>
</evidence>
<evidence type="ECO:0000256" key="1">
    <source>
        <dbReference type="ARBA" id="ARBA00022729"/>
    </source>
</evidence>
<keyword evidence="4" id="KW-0813">Transport</keyword>
<dbReference type="InterPro" id="IPR003644">
    <property type="entry name" value="Calx_beta"/>
</dbReference>
<feature type="chain" id="PRO_5001637875" description="Calx-beta domain-containing protein" evidence="6">
    <location>
        <begin position="28"/>
        <end position="2126"/>
    </location>
</feature>
<dbReference type="Proteomes" id="UP000030745">
    <property type="component" value="Unassembled WGS sequence"/>
</dbReference>
<keyword evidence="5" id="KW-0812">Transmembrane</keyword>
<feature type="signal peptide" evidence="6">
    <location>
        <begin position="1"/>
        <end position="27"/>
    </location>
</feature>
<protein>
    <recommendedName>
        <fullName evidence="7">Calx-beta domain-containing protein</fullName>
    </recommendedName>
</protein>
<proteinExistence type="predicted"/>
<dbReference type="GeneID" id="24127377"/>
<dbReference type="PANTHER" id="PTHR11878:SF65">
    <property type="entry name" value="NA_CA-EXCHANGE PROTEIN, ISOFORM G"/>
    <property type="match status" value="1"/>
</dbReference>
<evidence type="ECO:0000256" key="2">
    <source>
        <dbReference type="ARBA" id="ARBA00022737"/>
    </source>
</evidence>
<evidence type="ECO:0000256" key="6">
    <source>
        <dbReference type="SAM" id="SignalP"/>
    </source>
</evidence>
<dbReference type="OrthoDB" id="418484at2759"/>
<gene>
    <name evidence="8" type="ORF">SPRG_04962</name>
</gene>
<evidence type="ECO:0000313" key="9">
    <source>
        <dbReference type="Proteomes" id="UP000030745"/>
    </source>
</evidence>
<feature type="domain" description="Calx-beta" evidence="7">
    <location>
        <begin position="144"/>
        <end position="251"/>
    </location>
</feature>